<evidence type="ECO:0000256" key="6">
    <source>
        <dbReference type="SAM" id="Phobius"/>
    </source>
</evidence>
<keyword evidence="2" id="KW-1003">Cell membrane</keyword>
<keyword evidence="9" id="KW-1185">Reference proteome</keyword>
<gene>
    <name evidence="8" type="ORF">GGG17_05220</name>
</gene>
<protein>
    <recommendedName>
        <fullName evidence="7">Type II secretion system protein GspF domain-containing protein</fullName>
    </recommendedName>
</protein>
<proteinExistence type="predicted"/>
<evidence type="ECO:0000256" key="3">
    <source>
        <dbReference type="ARBA" id="ARBA00022692"/>
    </source>
</evidence>
<evidence type="ECO:0000256" key="4">
    <source>
        <dbReference type="ARBA" id="ARBA00022989"/>
    </source>
</evidence>
<comment type="subcellular location">
    <subcellularLocation>
        <location evidence="1">Cell membrane</location>
        <topology evidence="1">Multi-pass membrane protein</topology>
    </subcellularLocation>
</comment>
<feature type="transmembrane region" description="Helical" evidence="6">
    <location>
        <begin position="160"/>
        <end position="185"/>
    </location>
</feature>
<dbReference type="GO" id="GO:0005886">
    <property type="term" value="C:plasma membrane"/>
    <property type="evidence" value="ECO:0007669"/>
    <property type="project" value="UniProtKB-SubCell"/>
</dbReference>
<dbReference type="PANTHER" id="PTHR35007">
    <property type="entry name" value="INTEGRAL MEMBRANE PROTEIN-RELATED"/>
    <property type="match status" value="1"/>
</dbReference>
<dbReference type="RefSeq" id="WP_154592715.1">
    <property type="nucleotide sequence ID" value="NZ_WLVL01000019.1"/>
</dbReference>
<evidence type="ECO:0000256" key="2">
    <source>
        <dbReference type="ARBA" id="ARBA00022475"/>
    </source>
</evidence>
<keyword evidence="3 6" id="KW-0812">Transmembrane</keyword>
<keyword evidence="4 6" id="KW-1133">Transmembrane helix</keyword>
<evidence type="ECO:0000256" key="5">
    <source>
        <dbReference type="ARBA" id="ARBA00023136"/>
    </source>
</evidence>
<accession>A0A6I3ICF5</accession>
<dbReference type="EMBL" id="WLVL01000019">
    <property type="protein sequence ID" value="MTB71377.1"/>
    <property type="molecule type" value="Genomic_DNA"/>
</dbReference>
<feature type="domain" description="Type II secretion system protein GspF" evidence="7">
    <location>
        <begin position="58"/>
        <end position="174"/>
    </location>
</feature>
<evidence type="ECO:0000256" key="1">
    <source>
        <dbReference type="ARBA" id="ARBA00004651"/>
    </source>
</evidence>
<dbReference type="PANTHER" id="PTHR35007:SF3">
    <property type="entry name" value="POSSIBLE CONSERVED ALANINE RICH MEMBRANE PROTEIN"/>
    <property type="match status" value="1"/>
</dbReference>
<reference evidence="8 9" key="1">
    <citation type="submission" date="2019-11" db="EMBL/GenBank/DDBJ databases">
        <title>Whole genome sequencing identifies a novel species of the genus Arsenicicoccus isolated from human blood.</title>
        <authorList>
            <person name="Jeong J.H."/>
            <person name="Kweon O.J."/>
            <person name="Kim H.R."/>
            <person name="Kim T.-H."/>
            <person name="Ha S.-M."/>
            <person name="Lee M.-K."/>
        </authorList>
    </citation>
    <scope>NUCLEOTIDE SEQUENCE [LARGE SCALE GENOMIC DNA]</scope>
    <source>
        <strain evidence="8 9">MKL-02</strain>
    </source>
</reference>
<keyword evidence="5 6" id="KW-0472">Membrane</keyword>
<name>A0A6I3ICF5_9MICO</name>
<dbReference type="Pfam" id="PF00482">
    <property type="entry name" value="T2SSF"/>
    <property type="match status" value="1"/>
</dbReference>
<evidence type="ECO:0000313" key="9">
    <source>
        <dbReference type="Proteomes" id="UP000431092"/>
    </source>
</evidence>
<organism evidence="8 9">
    <name type="scientific">Arsenicicoccus cauae</name>
    <dbReference type="NCBI Taxonomy" id="2663847"/>
    <lineage>
        <taxon>Bacteria</taxon>
        <taxon>Bacillati</taxon>
        <taxon>Actinomycetota</taxon>
        <taxon>Actinomycetes</taxon>
        <taxon>Micrococcales</taxon>
        <taxon>Intrasporangiaceae</taxon>
        <taxon>Arsenicicoccus</taxon>
    </lineage>
</organism>
<evidence type="ECO:0000259" key="7">
    <source>
        <dbReference type="Pfam" id="PF00482"/>
    </source>
</evidence>
<dbReference type="Proteomes" id="UP000431092">
    <property type="component" value="Unassembled WGS sequence"/>
</dbReference>
<comment type="caution">
    <text evidence="8">The sequence shown here is derived from an EMBL/GenBank/DDBJ whole genome shotgun (WGS) entry which is preliminary data.</text>
</comment>
<sequence length="190" mass="19077">MSPSELALAVGALVVAAVLLAPPPTGDGSDRVPVAQARPARLGRDRPLLVGQVAESADLLAVALSGGCGLLDALDVVAAVVGGRAGHELRVVAAAVRWGVSPSEAWRLVSAGWHEVAAAFVVAERAGVPPSGLLREAATAMRHAEAQAAGERAGVLSARLALPLGLTFLPGFVLTTIVPVVLGMASSLAR</sequence>
<dbReference type="InterPro" id="IPR018076">
    <property type="entry name" value="T2SS_GspF_dom"/>
</dbReference>
<evidence type="ECO:0000313" key="8">
    <source>
        <dbReference type="EMBL" id="MTB71377.1"/>
    </source>
</evidence>
<dbReference type="AlphaFoldDB" id="A0A6I3ICF5"/>